<dbReference type="WBParaSite" id="HPBE_0002433601-mRNA-1">
    <property type="protein sequence ID" value="HPBE_0002433601-mRNA-1"/>
    <property type="gene ID" value="HPBE_0002433601"/>
</dbReference>
<gene>
    <name evidence="2" type="ORF">HPBE_LOCUS24334</name>
</gene>
<reference evidence="2 3" key="1">
    <citation type="submission" date="2018-11" db="EMBL/GenBank/DDBJ databases">
        <authorList>
            <consortium name="Pathogen Informatics"/>
        </authorList>
    </citation>
    <scope>NUCLEOTIDE SEQUENCE [LARGE SCALE GENOMIC DNA]</scope>
</reference>
<evidence type="ECO:0000313" key="4">
    <source>
        <dbReference type="WBParaSite" id="HPBE_0002433601-mRNA-1"/>
    </source>
</evidence>
<protein>
    <submittedName>
        <fullName evidence="4">SPT6_acidic domain-containing protein</fullName>
    </submittedName>
</protein>
<accession>A0A183GNR6</accession>
<evidence type="ECO:0000313" key="2">
    <source>
        <dbReference type="EMBL" id="VDP44426.1"/>
    </source>
</evidence>
<accession>A0A3P8HLZ3</accession>
<feature type="compositionally biased region" description="Acidic residues" evidence="1">
    <location>
        <begin position="46"/>
        <end position="58"/>
    </location>
</feature>
<dbReference type="EMBL" id="UZAH01036206">
    <property type="protein sequence ID" value="VDP44426.1"/>
    <property type="molecule type" value="Genomic_DNA"/>
</dbReference>
<evidence type="ECO:0000313" key="3">
    <source>
        <dbReference type="Proteomes" id="UP000050761"/>
    </source>
</evidence>
<feature type="compositionally biased region" description="Basic and acidic residues" evidence="1">
    <location>
        <begin position="67"/>
        <end position="80"/>
    </location>
</feature>
<feature type="compositionally biased region" description="Acidic residues" evidence="1">
    <location>
        <begin position="83"/>
        <end position="94"/>
    </location>
</feature>
<evidence type="ECO:0000256" key="1">
    <source>
        <dbReference type="SAM" id="MobiDB-lite"/>
    </source>
</evidence>
<feature type="compositionally biased region" description="Basic and acidic residues" evidence="1">
    <location>
        <begin position="15"/>
        <end position="27"/>
    </location>
</feature>
<sequence>MRKFQAGEADVESSESAKSEDESRDADADVGDSDICSNDSFVVGDEALDSGESEDALDLLDQQLEGETDRRHERYMRKAGEQQGDDDEDESDVEYITDYEDEEDEQDQVRSAVVHTSIPTSGGSERVVLLLRYLQSTALLREWC</sequence>
<dbReference type="AlphaFoldDB" id="A0A183GNR6"/>
<feature type="region of interest" description="Disordered" evidence="1">
    <location>
        <begin position="1"/>
        <end position="94"/>
    </location>
</feature>
<organism evidence="3 4">
    <name type="scientific">Heligmosomoides polygyrus</name>
    <name type="common">Parasitic roundworm</name>
    <dbReference type="NCBI Taxonomy" id="6339"/>
    <lineage>
        <taxon>Eukaryota</taxon>
        <taxon>Metazoa</taxon>
        <taxon>Ecdysozoa</taxon>
        <taxon>Nematoda</taxon>
        <taxon>Chromadorea</taxon>
        <taxon>Rhabditida</taxon>
        <taxon>Rhabditina</taxon>
        <taxon>Rhabditomorpha</taxon>
        <taxon>Strongyloidea</taxon>
        <taxon>Heligmosomidae</taxon>
        <taxon>Heligmosomoides</taxon>
    </lineage>
</organism>
<name>A0A183GNR6_HELPZ</name>
<reference evidence="4" key="2">
    <citation type="submission" date="2019-09" db="UniProtKB">
        <authorList>
            <consortium name="WormBaseParasite"/>
        </authorList>
    </citation>
    <scope>IDENTIFICATION</scope>
</reference>
<keyword evidence="3" id="KW-1185">Reference proteome</keyword>
<proteinExistence type="predicted"/>
<dbReference type="Proteomes" id="UP000050761">
    <property type="component" value="Unassembled WGS sequence"/>
</dbReference>